<dbReference type="Proteomes" id="UP000198287">
    <property type="component" value="Unassembled WGS sequence"/>
</dbReference>
<dbReference type="Gene3D" id="3.60.21.10">
    <property type="match status" value="1"/>
</dbReference>
<keyword evidence="5" id="KW-0732">Signal</keyword>
<dbReference type="PROSITE" id="PS50015">
    <property type="entry name" value="SAP_B"/>
    <property type="match status" value="1"/>
</dbReference>
<keyword evidence="2" id="KW-1015">Disulfide bond</keyword>
<dbReference type="AlphaFoldDB" id="A0A226F185"/>
<evidence type="ECO:0000313" key="8">
    <source>
        <dbReference type="Proteomes" id="UP000198287"/>
    </source>
</evidence>
<evidence type="ECO:0000256" key="4">
    <source>
        <dbReference type="ARBA" id="ARBA00047268"/>
    </source>
</evidence>
<keyword evidence="3" id="KW-0325">Glycoprotein</keyword>
<dbReference type="InterPro" id="IPR008139">
    <property type="entry name" value="SaposinB_dom"/>
</dbReference>
<name>A0A226F185_FOLCA</name>
<evidence type="ECO:0000256" key="3">
    <source>
        <dbReference type="ARBA" id="ARBA00023180"/>
    </source>
</evidence>
<comment type="caution">
    <text evidence="7">The sequence shown here is derived from an EMBL/GenBank/DDBJ whole genome shotgun (WGS) entry which is preliminary data.</text>
</comment>
<dbReference type="PANTHER" id="PTHR10340:SF34">
    <property type="entry name" value="SPHINGOMYELIN PHOSPHODIESTERASE"/>
    <property type="match status" value="1"/>
</dbReference>
<dbReference type="InterPro" id="IPR004843">
    <property type="entry name" value="Calcineurin-like_PHP"/>
</dbReference>
<dbReference type="STRING" id="158441.A0A226F185"/>
<dbReference type="SUPFAM" id="SSF56300">
    <property type="entry name" value="Metallo-dependent phosphatases"/>
    <property type="match status" value="1"/>
</dbReference>
<dbReference type="OMA" id="EHAANTH"/>
<evidence type="ECO:0000313" key="7">
    <source>
        <dbReference type="EMBL" id="OXA63545.1"/>
    </source>
</evidence>
<proteinExistence type="predicted"/>
<keyword evidence="8" id="KW-1185">Reference proteome</keyword>
<feature type="chain" id="PRO_5012646571" evidence="5">
    <location>
        <begin position="20"/>
        <end position="442"/>
    </location>
</feature>
<dbReference type="GO" id="GO:0005615">
    <property type="term" value="C:extracellular space"/>
    <property type="evidence" value="ECO:0007669"/>
    <property type="project" value="TreeGrafter"/>
</dbReference>
<feature type="signal peptide" evidence="5">
    <location>
        <begin position="1"/>
        <end position="19"/>
    </location>
</feature>
<dbReference type="GO" id="GO:0004767">
    <property type="term" value="F:sphingomyelin phosphodiesterase activity"/>
    <property type="evidence" value="ECO:0007669"/>
    <property type="project" value="UniProtKB-EC"/>
</dbReference>
<sequence>MKIFTLICCISVQILLVSSSNISRFNVSNLTHFDKEAASELVKFLEPYKTDIQKWFWEISGTSYNSPHFKNDPGKIGTLADYITCEICVPALPLVKLLVQFGVQPVDIIGVLTIACQVLNLAPKPEICEPTISSYATPILYMIENKPEIPDDDFCGIINPGCRTISPHLRDWTVDISPPNGKKTRKTLPKDGLPAQTELTKILQFTDLHLDLDYVPGMDAACGLPVCCRATDGTPTNPGNAAGKWGHFSCALPEPALKGMYEHAANTHSDVKFIFLTGDYIHSGIWLYGVDENTRHHVAITTWLQSAFESIGPEIYPLVGNHEPDVVNMYPPEETWADFPLRWMYHSVADAFGDFLPADQMELFLKYGYYTVISKADPNLRIIALNTNLCYINNFWLPYNATDTSGQLQWFADRLQEAEDAGQAVFLLGHIFPGWFLYFLWS</sequence>
<comment type="catalytic activity">
    <reaction evidence="4">
        <text>a sphingomyelin + H2O = phosphocholine + an N-acylsphing-4-enine + H(+)</text>
        <dbReference type="Rhea" id="RHEA:19253"/>
        <dbReference type="ChEBI" id="CHEBI:15377"/>
        <dbReference type="ChEBI" id="CHEBI:15378"/>
        <dbReference type="ChEBI" id="CHEBI:17636"/>
        <dbReference type="ChEBI" id="CHEBI:52639"/>
        <dbReference type="ChEBI" id="CHEBI:295975"/>
        <dbReference type="EC" id="3.1.4.12"/>
    </reaction>
    <physiologicalReaction direction="left-to-right" evidence="4">
        <dbReference type="Rhea" id="RHEA:19254"/>
    </physiologicalReaction>
</comment>
<dbReference type="OrthoDB" id="8251059at2759"/>
<gene>
    <name evidence="7" type="ORF">Fcan01_01182</name>
</gene>
<reference evidence="7 8" key="1">
    <citation type="submission" date="2015-12" db="EMBL/GenBank/DDBJ databases">
        <title>The genome of Folsomia candida.</title>
        <authorList>
            <person name="Faddeeva A."/>
            <person name="Derks M.F."/>
            <person name="Anvar Y."/>
            <person name="Smit S."/>
            <person name="Van Straalen N."/>
            <person name="Roelofs D."/>
        </authorList>
    </citation>
    <scope>NUCLEOTIDE SEQUENCE [LARGE SCALE GENOMIC DNA]</scope>
    <source>
        <strain evidence="7 8">VU population</strain>
        <tissue evidence="7">Whole body</tissue>
    </source>
</reference>
<evidence type="ECO:0000256" key="5">
    <source>
        <dbReference type="SAM" id="SignalP"/>
    </source>
</evidence>
<dbReference type="InterPro" id="IPR029052">
    <property type="entry name" value="Metallo-depent_PP-like"/>
</dbReference>
<accession>A0A226F185</accession>
<protein>
    <submittedName>
        <fullName evidence="7">Sphingomyelin phosphodiesterase 1</fullName>
    </submittedName>
</protein>
<evidence type="ECO:0000256" key="2">
    <source>
        <dbReference type="ARBA" id="ARBA00023157"/>
    </source>
</evidence>
<organism evidence="7 8">
    <name type="scientific">Folsomia candida</name>
    <name type="common">Springtail</name>
    <dbReference type="NCBI Taxonomy" id="158441"/>
    <lineage>
        <taxon>Eukaryota</taxon>
        <taxon>Metazoa</taxon>
        <taxon>Ecdysozoa</taxon>
        <taxon>Arthropoda</taxon>
        <taxon>Hexapoda</taxon>
        <taxon>Collembola</taxon>
        <taxon>Entomobryomorpha</taxon>
        <taxon>Isotomoidea</taxon>
        <taxon>Isotomidae</taxon>
        <taxon>Proisotominae</taxon>
        <taxon>Folsomia</taxon>
    </lineage>
</organism>
<keyword evidence="1" id="KW-0378">Hydrolase</keyword>
<dbReference type="Pfam" id="PF00149">
    <property type="entry name" value="Metallophos"/>
    <property type="match status" value="1"/>
</dbReference>
<dbReference type="PANTHER" id="PTHR10340">
    <property type="entry name" value="SPHINGOMYELIN PHOSPHODIESTERASE"/>
    <property type="match status" value="1"/>
</dbReference>
<feature type="domain" description="Saposin B-type" evidence="6">
    <location>
        <begin position="81"/>
        <end position="166"/>
    </location>
</feature>
<evidence type="ECO:0000259" key="6">
    <source>
        <dbReference type="PROSITE" id="PS50015"/>
    </source>
</evidence>
<evidence type="ECO:0000256" key="1">
    <source>
        <dbReference type="ARBA" id="ARBA00022801"/>
    </source>
</evidence>
<dbReference type="EMBL" id="LNIX01000001">
    <property type="protein sequence ID" value="OXA63545.1"/>
    <property type="molecule type" value="Genomic_DNA"/>
</dbReference>